<keyword evidence="1" id="KW-0472">Membrane</keyword>
<evidence type="ECO:0000256" key="1">
    <source>
        <dbReference type="SAM" id="Phobius"/>
    </source>
</evidence>
<evidence type="ECO:0000313" key="2">
    <source>
        <dbReference type="EMBL" id="EJX08902.1"/>
    </source>
</evidence>
<accession>J9GLU9</accession>
<keyword evidence="1" id="KW-1133">Transmembrane helix</keyword>
<protein>
    <submittedName>
        <fullName evidence="2">Uncharacterized protein</fullName>
    </submittedName>
</protein>
<comment type="caution">
    <text evidence="2">The sequence shown here is derived from an EMBL/GenBank/DDBJ whole genome shotgun (WGS) entry which is preliminary data.</text>
</comment>
<proteinExistence type="predicted"/>
<reference evidence="2" key="1">
    <citation type="journal article" date="2012" name="PLoS ONE">
        <title>Gene sets for utilization of primary and secondary nutrition supplies in the distal gut of endangered iberian lynx.</title>
        <authorList>
            <person name="Alcaide M."/>
            <person name="Messina E."/>
            <person name="Richter M."/>
            <person name="Bargiela R."/>
            <person name="Peplies J."/>
            <person name="Huws S.A."/>
            <person name="Newbold C.J."/>
            <person name="Golyshin P.N."/>
            <person name="Simon M.A."/>
            <person name="Lopez G."/>
            <person name="Yakimov M.M."/>
            <person name="Ferrer M."/>
        </authorList>
    </citation>
    <scope>NUCLEOTIDE SEQUENCE</scope>
</reference>
<feature type="transmembrane region" description="Helical" evidence="1">
    <location>
        <begin position="88"/>
        <end position="106"/>
    </location>
</feature>
<feature type="transmembrane region" description="Helical" evidence="1">
    <location>
        <begin position="7"/>
        <end position="28"/>
    </location>
</feature>
<dbReference type="EMBL" id="AMCI01000512">
    <property type="protein sequence ID" value="EJX08902.1"/>
    <property type="molecule type" value="Genomic_DNA"/>
</dbReference>
<organism evidence="2">
    <name type="scientific">gut metagenome</name>
    <dbReference type="NCBI Taxonomy" id="749906"/>
    <lineage>
        <taxon>unclassified sequences</taxon>
        <taxon>metagenomes</taxon>
        <taxon>organismal metagenomes</taxon>
    </lineage>
</organism>
<name>J9GLU9_9ZZZZ</name>
<keyword evidence="1" id="KW-0812">Transmembrane</keyword>
<feature type="transmembrane region" description="Helical" evidence="1">
    <location>
        <begin position="56"/>
        <end position="76"/>
    </location>
</feature>
<dbReference type="AlphaFoldDB" id="J9GLU9"/>
<dbReference type="Pfam" id="PF14126">
    <property type="entry name" value="DUF4293"/>
    <property type="match status" value="1"/>
</dbReference>
<dbReference type="InterPro" id="IPR025635">
    <property type="entry name" value="DUF4293"/>
</dbReference>
<sequence length="152" mass="17045">MIQRIQSIYLLLAGIFPAITVFTPLVQFDKGDKWITLMGAGYDTVMLPEFAGVVPYGLWVFTLLSVLLPFIAIFGYKHRKKQMRTASFAIVANLLWYGALAAYTLAMQERMGATLGFEVTALFPLLAIVALIMGRRAIQRDEDLVRAADRIR</sequence>
<gene>
    <name evidence="2" type="ORF">EVA_02988</name>
</gene>
<feature type="transmembrane region" description="Helical" evidence="1">
    <location>
        <begin position="112"/>
        <end position="133"/>
    </location>
</feature>